<dbReference type="EMBL" id="OC917145">
    <property type="protein sequence ID" value="CAD7646285.1"/>
    <property type="molecule type" value="Genomic_DNA"/>
</dbReference>
<dbReference type="PANTHER" id="PTHR10157:SF23">
    <property type="entry name" value="MOXD1 HOMOLOG 1"/>
    <property type="match status" value="1"/>
</dbReference>
<accession>A0A7R9LR01</accession>
<evidence type="ECO:0000259" key="2">
    <source>
        <dbReference type="Pfam" id="PF03712"/>
    </source>
</evidence>
<proteinExistence type="predicted"/>
<dbReference type="Proteomes" id="UP000728032">
    <property type="component" value="Unassembled WGS sequence"/>
</dbReference>
<dbReference type="InterPro" id="IPR014784">
    <property type="entry name" value="Cu2_ascorb_mOase-like_C"/>
</dbReference>
<evidence type="ECO:0000313" key="3">
    <source>
        <dbReference type="EMBL" id="CAD7646285.1"/>
    </source>
</evidence>
<evidence type="ECO:0000313" key="4">
    <source>
        <dbReference type="Proteomes" id="UP000728032"/>
    </source>
</evidence>
<keyword evidence="1" id="KW-1015">Disulfide bond</keyword>
<protein>
    <recommendedName>
        <fullName evidence="2">Copper type II ascorbate-dependent monooxygenase C-terminal domain-containing protein</fullName>
    </recommendedName>
</protein>
<evidence type="ECO:0000256" key="1">
    <source>
        <dbReference type="ARBA" id="ARBA00023157"/>
    </source>
</evidence>
<dbReference type="PANTHER" id="PTHR10157">
    <property type="entry name" value="DOPAMINE BETA HYDROXYLASE RELATED"/>
    <property type="match status" value="1"/>
</dbReference>
<reference evidence="3" key="1">
    <citation type="submission" date="2020-11" db="EMBL/GenBank/DDBJ databases">
        <authorList>
            <person name="Tran Van P."/>
        </authorList>
    </citation>
    <scope>NUCLEOTIDE SEQUENCE</scope>
</reference>
<dbReference type="InterPro" id="IPR008977">
    <property type="entry name" value="PHM/PNGase_F_dom_sf"/>
</dbReference>
<dbReference type="InterPro" id="IPR000945">
    <property type="entry name" value="DBH-like"/>
</dbReference>
<dbReference type="AlphaFoldDB" id="A0A7R9LR01"/>
<gene>
    <name evidence="3" type="ORF">ONB1V03_LOCUS5645</name>
</gene>
<dbReference type="Pfam" id="PF03712">
    <property type="entry name" value="Cu2_monoox_C"/>
    <property type="match status" value="1"/>
</dbReference>
<sequence length="365" mass="42646">MSFHVINPKRERVVLSHAFRMWHTSQLRKYDMDLLCMGSALLNGFIIPAHQTQFTISHRCNTYCIDRAMPSTGIYLDSVAPHMHSTGRKMVVRHVRHNRELEHILEHPYMDYDHTVNIKFKRPVHILPGDIISIECTYETSGRNWTTMASIYKKNEMCFATFYYYPYVRDVPSACLNRLSYEALLNISGLQELEGYEQNYQNMIIRRPVQYNNTLLPDYIRAKKDWMSAEEIQNIILNSDNRMECYIVPRTDVQTSLEADYGSLLMGLWKESYCAKLQTTWKDQKCSLILYLVSDRNRNSSKHEDLINDILSVSQILLNSAKFLHILICRLICLSKRLGLFSNNWLTSLKVTACTVIVIPFSFLM</sequence>
<dbReference type="InterPro" id="IPR024548">
    <property type="entry name" value="Cu2_monoox_C"/>
</dbReference>
<feature type="domain" description="Copper type II ascorbate-dependent monooxygenase C-terminal" evidence="2">
    <location>
        <begin position="31"/>
        <end position="185"/>
    </location>
</feature>
<dbReference type="OrthoDB" id="10003276at2759"/>
<dbReference type="EMBL" id="CAJPVJ010002320">
    <property type="protein sequence ID" value="CAG2166118.1"/>
    <property type="molecule type" value="Genomic_DNA"/>
</dbReference>
<dbReference type="SUPFAM" id="SSF49742">
    <property type="entry name" value="PHM/PNGase F"/>
    <property type="match status" value="1"/>
</dbReference>
<keyword evidence="4" id="KW-1185">Reference proteome</keyword>
<dbReference type="GO" id="GO:0004500">
    <property type="term" value="F:dopamine beta-monooxygenase activity"/>
    <property type="evidence" value="ECO:0007669"/>
    <property type="project" value="InterPro"/>
</dbReference>
<organism evidence="3">
    <name type="scientific">Oppiella nova</name>
    <dbReference type="NCBI Taxonomy" id="334625"/>
    <lineage>
        <taxon>Eukaryota</taxon>
        <taxon>Metazoa</taxon>
        <taxon>Ecdysozoa</taxon>
        <taxon>Arthropoda</taxon>
        <taxon>Chelicerata</taxon>
        <taxon>Arachnida</taxon>
        <taxon>Acari</taxon>
        <taxon>Acariformes</taxon>
        <taxon>Sarcoptiformes</taxon>
        <taxon>Oribatida</taxon>
        <taxon>Brachypylina</taxon>
        <taxon>Oppioidea</taxon>
        <taxon>Oppiidae</taxon>
        <taxon>Oppiella</taxon>
    </lineage>
</organism>
<dbReference type="Gene3D" id="2.60.120.230">
    <property type="match status" value="1"/>
</dbReference>
<name>A0A7R9LR01_9ACAR</name>